<name>A0ABV6LU16_9BACI</name>
<dbReference type="Pfam" id="PF13337">
    <property type="entry name" value="BrxL_ATPase"/>
    <property type="match status" value="1"/>
</dbReference>
<dbReference type="Pfam" id="PF20442">
    <property type="entry name" value="BrxL_N"/>
    <property type="match status" value="1"/>
</dbReference>
<keyword evidence="3" id="KW-1185">Reference proteome</keyword>
<dbReference type="InterPro" id="IPR046838">
    <property type="entry name" value="BrxL_N"/>
</dbReference>
<protein>
    <submittedName>
        <fullName evidence="2">BREX system Lon protease-like protein BrxL</fullName>
    </submittedName>
</protein>
<feature type="domain" description="BREX system Lon protease-like BrxL N-terminal" evidence="1">
    <location>
        <begin position="10"/>
        <end position="139"/>
    </location>
</feature>
<dbReference type="Proteomes" id="UP001589836">
    <property type="component" value="Unassembled WGS sequence"/>
</dbReference>
<accession>A0ABV6LU16</accession>
<dbReference type="NCBIfam" id="TIGR02688">
    <property type="entry name" value="BREX system Lon protease-like protein BrxL"/>
    <property type="match status" value="1"/>
</dbReference>
<sequence length="474" mass="54328">MEFEKKALDMYGEVIINKSLVQKAGFSARSIPTYVGEWILFNFIEDGILTNESRVKVSNFIDRFLPQKGEKEEVKNRLINMEPVKLLDDYSVSINLQSGTRYLRIPFLDINDAIVSQKIIEDNNLLLGSGVWGVGELFYVPPENEKDKGSVLMRNFKPFQIGAVDIDYFIECRKHFGLDEWLDLIISSMGFNPTIYSLEQKFVLITRIVAFVEPRINLIELAPKGTGKSFVYDNFSRYARVVRGGKITPAVMFFHHVRNTPGLISKYDTVVLDEIQSIQTDSELSAGLKTYLESGKFSRGDTEATSEAGFVMLGNIPLDKNRNPLNLDKGLLKDFPNFLQETAFLDRLHGIIPGWYMPRVTSETPSQMMGFKGDFLSEVLHVLRGRSDFSDYVAGNMKLKNCKDLRDTKAIQRLATGFLKILFPDISLTKKEFLEYCLKPAIELRQRVRDELHKMDPEYKKIKIGYEEDYYNND</sequence>
<comment type="caution">
    <text evidence="2">The sequence shown here is derived from an EMBL/GenBank/DDBJ whole genome shotgun (WGS) entry which is preliminary data.</text>
</comment>
<proteinExistence type="predicted"/>
<dbReference type="RefSeq" id="WP_377351722.1">
    <property type="nucleotide sequence ID" value="NZ_JBHLTP010000023.1"/>
</dbReference>
<evidence type="ECO:0000313" key="2">
    <source>
        <dbReference type="EMBL" id="MFC0525909.1"/>
    </source>
</evidence>
<evidence type="ECO:0000313" key="3">
    <source>
        <dbReference type="Proteomes" id="UP001589836"/>
    </source>
</evidence>
<organism evidence="2 3">
    <name type="scientific">Pontibacillus salicampi</name>
    <dbReference type="NCBI Taxonomy" id="1449801"/>
    <lineage>
        <taxon>Bacteria</taxon>
        <taxon>Bacillati</taxon>
        <taxon>Bacillota</taxon>
        <taxon>Bacilli</taxon>
        <taxon>Bacillales</taxon>
        <taxon>Bacillaceae</taxon>
        <taxon>Pontibacillus</taxon>
    </lineage>
</organism>
<evidence type="ECO:0000259" key="1">
    <source>
        <dbReference type="Pfam" id="PF20442"/>
    </source>
</evidence>
<gene>
    <name evidence="2" type="primary">brxL</name>
    <name evidence="2" type="ORF">ACFFGV_20235</name>
</gene>
<dbReference type="EMBL" id="JBHLTP010000023">
    <property type="protein sequence ID" value="MFC0525909.1"/>
    <property type="molecule type" value="Genomic_DNA"/>
</dbReference>
<dbReference type="InterPro" id="IPR014061">
    <property type="entry name" value="BrxL-like"/>
</dbReference>
<reference evidence="2 3" key="1">
    <citation type="submission" date="2024-09" db="EMBL/GenBank/DDBJ databases">
        <authorList>
            <person name="Sun Q."/>
            <person name="Mori K."/>
        </authorList>
    </citation>
    <scope>NUCLEOTIDE SEQUENCE [LARGE SCALE GENOMIC DNA]</scope>
    <source>
        <strain evidence="2 3">NCAIM B.02529</strain>
    </source>
</reference>